<dbReference type="AlphaFoldDB" id="A0A4R8A4P8"/>
<dbReference type="EMBL" id="SODD01000005">
    <property type="protein sequence ID" value="TDW25305.1"/>
    <property type="molecule type" value="Genomic_DNA"/>
</dbReference>
<comment type="caution">
    <text evidence="2">The sequence shown here is derived from an EMBL/GenBank/DDBJ whole genome shotgun (WGS) entry which is preliminary data.</text>
</comment>
<sequence length="645" mass="75548">MKYTALTKLRNILQTYEHETCSPYYVPKAWTYIHHKHENEKVFCVQPYQYYKEQIDYIISHPQPQIQDYKDAYYYSTMIRTSTTFDHNQDKQLDVMNREGFKETGTFVKMIAYLPTLKAMGINVIYLLPIMQYSRMDKKGELGSVYGVSDFFTIDKDLFDPITKDEMTLDEQFKAFIEACHLLGMRVVLDIIPRTNSVNTTLLISHPDWFYWIDLQDLDDYKPPRVDGIPPTTPIEEKYIEPLYAAKETHEHIAKFKEAPSIRNPKKWEKLVATYKANPQYNPLELIRQEFQMTVAPAFSDQLNDVQPAWSDVTFFRMYMDQPKIVKDKHLTDITTPYILFDTIKANLFPGEIPNQPLWDVLSDILPYYIENFGLDGARIDMGHALPEPLTELIIKKAKACKSDFYFIAEELAANKNSATKAKRLGYDLIIGDGFYHTHRFDEQLTRDFYYNGMSLPTLVFASGETHDTPRLISRKGGYKTSMLISILNQFAYNFAPFMNSGQELLEKQAMNTGVDVDEHTLYALEEHDPYYKKLALFDKYEFHYLNDYEPFMDTLMQIAKIKDTYRELLTKKEHVAYLTTPNKDEIIFHFQDDKQRLYILANANLKDTCTFDLPLHNYKVLFSTTETTSLTLEPLALRIIWEEN</sequence>
<keyword evidence="3" id="KW-1185">Reference proteome</keyword>
<name>A0A4R8A4P8_9FIRM</name>
<proteinExistence type="predicted"/>
<evidence type="ECO:0000313" key="3">
    <source>
        <dbReference type="Proteomes" id="UP000294743"/>
    </source>
</evidence>
<evidence type="ECO:0000259" key="1">
    <source>
        <dbReference type="SMART" id="SM00642"/>
    </source>
</evidence>
<dbReference type="GO" id="GO:0004556">
    <property type="term" value="F:alpha-amylase activity"/>
    <property type="evidence" value="ECO:0007669"/>
    <property type="project" value="TreeGrafter"/>
</dbReference>
<dbReference type="InterPro" id="IPR006047">
    <property type="entry name" value="GH13_cat_dom"/>
</dbReference>
<feature type="domain" description="Glycosyl hydrolase family 13 catalytic" evidence="1">
    <location>
        <begin position="82"/>
        <end position="539"/>
    </location>
</feature>
<dbReference type="PANTHER" id="PTHR10357">
    <property type="entry name" value="ALPHA-AMYLASE FAMILY MEMBER"/>
    <property type="match status" value="1"/>
</dbReference>
<dbReference type="GO" id="GO:0009313">
    <property type="term" value="P:oligosaccharide catabolic process"/>
    <property type="evidence" value="ECO:0007669"/>
    <property type="project" value="TreeGrafter"/>
</dbReference>
<accession>A0A4R8A4P8</accession>
<reference evidence="2 3" key="1">
    <citation type="submission" date="2019-03" db="EMBL/GenBank/DDBJ databases">
        <title>Genomic Encyclopedia of Type Strains, Phase IV (KMG-IV): sequencing the most valuable type-strain genomes for metagenomic binning, comparative biology and taxonomic classification.</title>
        <authorList>
            <person name="Goeker M."/>
        </authorList>
    </citation>
    <scope>NUCLEOTIDE SEQUENCE [LARGE SCALE GENOMIC DNA]</scope>
    <source>
        <strain evidence="2 3">DSM 28867</strain>
    </source>
</reference>
<dbReference type="Gene3D" id="3.20.20.80">
    <property type="entry name" value="Glycosidases"/>
    <property type="match status" value="1"/>
</dbReference>
<dbReference type="Proteomes" id="UP000294743">
    <property type="component" value="Unassembled WGS sequence"/>
</dbReference>
<protein>
    <submittedName>
        <fullName evidence="2">Alpha amylase catalytic subunit</fullName>
    </submittedName>
</protein>
<evidence type="ECO:0000313" key="2">
    <source>
        <dbReference type="EMBL" id="TDW25305.1"/>
    </source>
</evidence>
<dbReference type="RefSeq" id="WP_134168212.1">
    <property type="nucleotide sequence ID" value="NZ_SODD01000005.1"/>
</dbReference>
<dbReference type="SMART" id="SM00642">
    <property type="entry name" value="Aamy"/>
    <property type="match status" value="1"/>
</dbReference>
<gene>
    <name evidence="2" type="ORF">EDD63_10537</name>
</gene>
<dbReference type="PANTHER" id="PTHR10357:SF179">
    <property type="entry name" value="NEUTRAL AND BASIC AMINO ACID TRANSPORT PROTEIN RBAT"/>
    <property type="match status" value="1"/>
</dbReference>
<organism evidence="2 3">
    <name type="scientific">Breznakia blatticola</name>
    <dbReference type="NCBI Taxonomy" id="1754012"/>
    <lineage>
        <taxon>Bacteria</taxon>
        <taxon>Bacillati</taxon>
        <taxon>Bacillota</taxon>
        <taxon>Erysipelotrichia</taxon>
        <taxon>Erysipelotrichales</taxon>
        <taxon>Erysipelotrichaceae</taxon>
        <taxon>Breznakia</taxon>
    </lineage>
</organism>
<dbReference type="SUPFAM" id="SSF51445">
    <property type="entry name" value="(Trans)glycosidases"/>
    <property type="match status" value="1"/>
</dbReference>
<dbReference type="InterPro" id="IPR017853">
    <property type="entry name" value="GH"/>
</dbReference>
<dbReference type="OrthoDB" id="9805159at2"/>